<evidence type="ECO:0000313" key="11">
    <source>
        <dbReference type="Proteomes" id="UP001249851"/>
    </source>
</evidence>
<dbReference type="Gene3D" id="3.30.200.20">
    <property type="entry name" value="Phosphorylase Kinase, domain 1"/>
    <property type="match status" value="1"/>
</dbReference>
<evidence type="ECO:0000256" key="8">
    <source>
        <dbReference type="SAM" id="MobiDB-lite"/>
    </source>
</evidence>
<keyword evidence="6" id="KW-0067">ATP-binding</keyword>
<dbReference type="InterPro" id="IPR011009">
    <property type="entry name" value="Kinase-like_dom_sf"/>
</dbReference>
<dbReference type="EC" id="2.7.1.172" evidence="2"/>
<feature type="compositionally biased region" description="Acidic residues" evidence="8">
    <location>
        <begin position="373"/>
        <end position="383"/>
    </location>
</feature>
<sequence>MALPRALERTRTTTEELEENDSFAAACSKSSNSCSSSSSIWITVLEDGLLIWGIEGKDIPLSQSMARVSRVSKLEEILREELGTTKCKSLEFASGGCINEGQSFDTDQGKIFARKMFDGEFKSLEAICKTDTIRVPEPIKVLDHPSGRGAVFVQEYLDMNGLRKYQAQLGTQLGRLVLHLNNIKKLQNAESGKDKDPTSAFYTKCRLQHQIDLIDNEYSDTEARLLWSRLKSKIPEFFKGVDVKPSLLHGDLWSGNVAEIQGGPVAFDPASFYGHHEYDLAIAGMFGGFTKAFYDAYHKEIPKQKGFEKRHELYKLFHHLNHWNHFGTGYRSSSLSIMQELIDIVQQEDACEREASERNKEKTGLEETVNIESNDDEEPEEGEITCSSAGEESDNEDKVAGHFLEHLGHSENLHSMLRNKHLREMIKEIDSSQEPGKILTSAMQIPIFTEFVDECLKIIEPQDETKMDL</sequence>
<comment type="similarity">
    <text evidence="1">Belongs to the fructosamine kinase family.</text>
</comment>
<comment type="caution">
    <text evidence="10">The sequence shown here is derived from an EMBL/GenBank/DDBJ whole genome shotgun (WGS) entry which is preliminary data.</text>
</comment>
<gene>
    <name evidence="10" type="ORF">P5673_000464</name>
</gene>
<reference evidence="10" key="1">
    <citation type="journal article" date="2023" name="G3 (Bethesda)">
        <title>Whole genome assembly and annotation of the endangered Caribbean coral Acropora cervicornis.</title>
        <authorList>
            <person name="Selwyn J.D."/>
            <person name="Vollmer S.V."/>
        </authorList>
    </citation>
    <scope>NUCLEOTIDE SEQUENCE</scope>
    <source>
        <strain evidence="10">K2</strain>
    </source>
</reference>
<dbReference type="Gene3D" id="3.90.1200.10">
    <property type="match status" value="1"/>
</dbReference>
<evidence type="ECO:0000256" key="7">
    <source>
        <dbReference type="ARBA" id="ARBA00048655"/>
    </source>
</evidence>
<dbReference type="Proteomes" id="UP001249851">
    <property type="component" value="Unassembled WGS sequence"/>
</dbReference>
<accession>A0AAD9R761</accession>
<dbReference type="InterPro" id="IPR016477">
    <property type="entry name" value="Fructo-/Ketosamine-3-kinase"/>
</dbReference>
<dbReference type="InterPro" id="IPR048371">
    <property type="entry name" value="ZNHIT3_C"/>
</dbReference>
<reference evidence="10" key="2">
    <citation type="journal article" date="2023" name="Science">
        <title>Genomic signatures of disease resistance in endangered staghorn corals.</title>
        <authorList>
            <person name="Vollmer S.V."/>
            <person name="Selwyn J.D."/>
            <person name="Despard B.A."/>
            <person name="Roesel C.L."/>
        </authorList>
    </citation>
    <scope>NUCLEOTIDE SEQUENCE</scope>
    <source>
        <strain evidence="10">K2</strain>
    </source>
</reference>
<feature type="region of interest" description="Disordered" evidence="8">
    <location>
        <begin position="372"/>
        <end position="396"/>
    </location>
</feature>
<dbReference type="PANTHER" id="PTHR12149">
    <property type="entry name" value="FRUCTOSAMINE 3 KINASE-RELATED PROTEIN"/>
    <property type="match status" value="1"/>
</dbReference>
<dbReference type="EMBL" id="JARQWQ010000001">
    <property type="protein sequence ID" value="KAK2574316.1"/>
    <property type="molecule type" value="Genomic_DNA"/>
</dbReference>
<dbReference type="GO" id="GO:0005524">
    <property type="term" value="F:ATP binding"/>
    <property type="evidence" value="ECO:0007669"/>
    <property type="project" value="UniProtKB-KW"/>
</dbReference>
<evidence type="ECO:0000313" key="10">
    <source>
        <dbReference type="EMBL" id="KAK2574316.1"/>
    </source>
</evidence>
<dbReference type="FunFam" id="3.30.200.20:FF:000264">
    <property type="entry name" value="Protein-ribulosamine 3-kinase, chloroplastic"/>
    <property type="match status" value="1"/>
</dbReference>
<dbReference type="GO" id="GO:0016301">
    <property type="term" value="F:kinase activity"/>
    <property type="evidence" value="ECO:0007669"/>
    <property type="project" value="UniProtKB-KW"/>
</dbReference>
<evidence type="ECO:0000256" key="1">
    <source>
        <dbReference type="ARBA" id="ARBA00009460"/>
    </source>
</evidence>
<keyword evidence="3" id="KW-0808">Transferase</keyword>
<dbReference type="GO" id="GO:0102193">
    <property type="term" value="F:protein-ribulosamine 3-kinase activity"/>
    <property type="evidence" value="ECO:0007669"/>
    <property type="project" value="UniProtKB-EC"/>
</dbReference>
<evidence type="ECO:0000256" key="3">
    <source>
        <dbReference type="ARBA" id="ARBA00022679"/>
    </source>
</evidence>
<dbReference type="Pfam" id="PF03881">
    <property type="entry name" value="Fructosamin_kin"/>
    <property type="match status" value="1"/>
</dbReference>
<keyword evidence="4" id="KW-0547">Nucleotide-binding</keyword>
<keyword evidence="11" id="KW-1185">Reference proteome</keyword>
<evidence type="ECO:0000256" key="2">
    <source>
        <dbReference type="ARBA" id="ARBA00011961"/>
    </source>
</evidence>
<proteinExistence type="inferred from homology"/>
<name>A0AAD9R761_ACRCE</name>
<dbReference type="AlphaFoldDB" id="A0AAD9R761"/>
<keyword evidence="5" id="KW-0418">Kinase</keyword>
<comment type="catalytic activity">
    <reaction evidence="7">
        <text>N(6)-D-ribulosyl-L-lysyl-[protein] + ATP = N(6)-(3-O-phospho-D-ribulosyl)-L-lysyl-[protein] + ADP + H(+)</text>
        <dbReference type="Rhea" id="RHEA:48432"/>
        <dbReference type="Rhea" id="RHEA-COMP:12103"/>
        <dbReference type="Rhea" id="RHEA-COMP:12104"/>
        <dbReference type="ChEBI" id="CHEBI:15378"/>
        <dbReference type="ChEBI" id="CHEBI:30616"/>
        <dbReference type="ChEBI" id="CHEBI:90418"/>
        <dbReference type="ChEBI" id="CHEBI:90420"/>
        <dbReference type="ChEBI" id="CHEBI:456216"/>
        <dbReference type="EC" id="2.7.1.172"/>
    </reaction>
    <physiologicalReaction direction="left-to-right" evidence="7">
        <dbReference type="Rhea" id="RHEA:48433"/>
    </physiologicalReaction>
</comment>
<evidence type="ECO:0000256" key="4">
    <source>
        <dbReference type="ARBA" id="ARBA00022741"/>
    </source>
</evidence>
<dbReference type="SUPFAM" id="SSF56112">
    <property type="entry name" value="Protein kinase-like (PK-like)"/>
    <property type="match status" value="1"/>
</dbReference>
<dbReference type="Pfam" id="PF21373">
    <property type="entry name" value="ZNHIT3_C"/>
    <property type="match status" value="1"/>
</dbReference>
<protein>
    <recommendedName>
        <fullName evidence="2">protein-ribulosamine 3-kinase</fullName>
        <ecNumber evidence="2">2.7.1.172</ecNumber>
    </recommendedName>
</protein>
<organism evidence="10 11">
    <name type="scientific">Acropora cervicornis</name>
    <name type="common">Staghorn coral</name>
    <dbReference type="NCBI Taxonomy" id="6130"/>
    <lineage>
        <taxon>Eukaryota</taxon>
        <taxon>Metazoa</taxon>
        <taxon>Cnidaria</taxon>
        <taxon>Anthozoa</taxon>
        <taxon>Hexacorallia</taxon>
        <taxon>Scleractinia</taxon>
        <taxon>Astrocoeniina</taxon>
        <taxon>Acroporidae</taxon>
        <taxon>Acropora</taxon>
    </lineage>
</organism>
<dbReference type="PANTHER" id="PTHR12149:SF8">
    <property type="entry name" value="PROTEIN-RIBULOSAMINE 3-KINASE"/>
    <property type="match status" value="1"/>
</dbReference>
<dbReference type="GO" id="GO:0005737">
    <property type="term" value="C:cytoplasm"/>
    <property type="evidence" value="ECO:0007669"/>
    <property type="project" value="UniProtKB-ARBA"/>
</dbReference>
<evidence type="ECO:0000259" key="9">
    <source>
        <dbReference type="Pfam" id="PF21373"/>
    </source>
</evidence>
<evidence type="ECO:0000256" key="6">
    <source>
        <dbReference type="ARBA" id="ARBA00022840"/>
    </source>
</evidence>
<evidence type="ECO:0000256" key="5">
    <source>
        <dbReference type="ARBA" id="ARBA00022777"/>
    </source>
</evidence>
<feature type="domain" description="Zinc finger HIT" evidence="9">
    <location>
        <begin position="404"/>
        <end position="459"/>
    </location>
</feature>